<dbReference type="SUPFAM" id="SSF52540">
    <property type="entry name" value="P-loop containing nucleoside triphosphate hydrolases"/>
    <property type="match status" value="1"/>
</dbReference>
<dbReference type="Pfam" id="PF00005">
    <property type="entry name" value="ABC_tran"/>
    <property type="match status" value="1"/>
</dbReference>
<sequence>MNALHTAAIDIVADPVLRAEGLGRVFPSRAGDVVALDGIDLEVYPGELVVVRGPSGAGKSTLLRLLGGLDSPTTGEIWVHGTSFASLSEDEAALLRRDDLGFIFQSFGLIPVLSAAENVELPLRMTKTDAAARAARVAEVLALVGLSDHAAQRPDELSGGQQQRVGIARALAVPPRILIADEPTAQLDSVNAAVVMDLLASLVDTDGLSVVIATHDPDLAARAHRVIELHDGRQRRPAGRHKAQG</sequence>
<dbReference type="InterPro" id="IPR017871">
    <property type="entry name" value="ABC_transporter-like_CS"/>
</dbReference>
<dbReference type="GO" id="GO:0005524">
    <property type="term" value="F:ATP binding"/>
    <property type="evidence" value="ECO:0007669"/>
    <property type="project" value="UniProtKB-KW"/>
</dbReference>
<evidence type="ECO:0000313" key="6">
    <source>
        <dbReference type="Proteomes" id="UP000536685"/>
    </source>
</evidence>
<keyword evidence="1" id="KW-0813">Transport</keyword>
<reference evidence="5 6" key="1">
    <citation type="submission" date="2020-08" db="EMBL/GenBank/DDBJ databases">
        <title>Sequencing the genomes of 1000 actinobacteria strains.</title>
        <authorList>
            <person name="Klenk H.-P."/>
        </authorList>
    </citation>
    <scope>NUCLEOTIDE SEQUENCE [LARGE SCALE GENOMIC DNA]</scope>
    <source>
        <strain evidence="5 6">DSM 105784</strain>
    </source>
</reference>
<evidence type="ECO:0000256" key="3">
    <source>
        <dbReference type="ARBA" id="ARBA00022840"/>
    </source>
</evidence>
<dbReference type="InterPro" id="IPR003593">
    <property type="entry name" value="AAA+_ATPase"/>
</dbReference>
<name>A0A841AMQ2_9MICO</name>
<accession>A0A841AMQ2</accession>
<keyword evidence="6" id="KW-1185">Reference proteome</keyword>
<dbReference type="GO" id="GO:0005886">
    <property type="term" value="C:plasma membrane"/>
    <property type="evidence" value="ECO:0007669"/>
    <property type="project" value="TreeGrafter"/>
</dbReference>
<dbReference type="Proteomes" id="UP000536685">
    <property type="component" value="Unassembled WGS sequence"/>
</dbReference>
<keyword evidence="3 5" id="KW-0067">ATP-binding</keyword>
<dbReference type="GO" id="GO:0098796">
    <property type="term" value="C:membrane protein complex"/>
    <property type="evidence" value="ECO:0007669"/>
    <property type="project" value="UniProtKB-ARBA"/>
</dbReference>
<dbReference type="InterPro" id="IPR003439">
    <property type="entry name" value="ABC_transporter-like_ATP-bd"/>
</dbReference>
<dbReference type="GO" id="GO:0016887">
    <property type="term" value="F:ATP hydrolysis activity"/>
    <property type="evidence" value="ECO:0007669"/>
    <property type="project" value="InterPro"/>
</dbReference>
<dbReference type="InterPro" id="IPR017911">
    <property type="entry name" value="MacB-like_ATP-bd"/>
</dbReference>
<dbReference type="SMART" id="SM00382">
    <property type="entry name" value="AAA"/>
    <property type="match status" value="1"/>
</dbReference>
<dbReference type="InterPro" id="IPR027417">
    <property type="entry name" value="P-loop_NTPase"/>
</dbReference>
<dbReference type="Gene3D" id="3.40.50.300">
    <property type="entry name" value="P-loop containing nucleotide triphosphate hydrolases"/>
    <property type="match status" value="1"/>
</dbReference>
<dbReference type="EMBL" id="JACHMJ010000001">
    <property type="protein sequence ID" value="MBB5843021.1"/>
    <property type="molecule type" value="Genomic_DNA"/>
</dbReference>
<organism evidence="5 6">
    <name type="scientific">Conyzicola lurida</name>
    <dbReference type="NCBI Taxonomy" id="1172621"/>
    <lineage>
        <taxon>Bacteria</taxon>
        <taxon>Bacillati</taxon>
        <taxon>Actinomycetota</taxon>
        <taxon>Actinomycetes</taxon>
        <taxon>Micrococcales</taxon>
        <taxon>Microbacteriaceae</taxon>
        <taxon>Conyzicola</taxon>
    </lineage>
</organism>
<dbReference type="PANTHER" id="PTHR24220">
    <property type="entry name" value="IMPORT ATP-BINDING PROTEIN"/>
    <property type="match status" value="1"/>
</dbReference>
<dbReference type="RefSeq" id="WP_343061936.1">
    <property type="nucleotide sequence ID" value="NZ_JACHMJ010000001.1"/>
</dbReference>
<dbReference type="CDD" id="cd03255">
    <property type="entry name" value="ABC_MJ0796_LolCDE_FtsE"/>
    <property type="match status" value="1"/>
</dbReference>
<comment type="caution">
    <text evidence="5">The sequence shown here is derived from an EMBL/GenBank/DDBJ whole genome shotgun (WGS) entry which is preliminary data.</text>
</comment>
<keyword evidence="2" id="KW-0547">Nucleotide-binding</keyword>
<protein>
    <submittedName>
        <fullName evidence="5">Putative ABC transport system ATP-binding protein</fullName>
    </submittedName>
</protein>
<dbReference type="PROSITE" id="PS50893">
    <property type="entry name" value="ABC_TRANSPORTER_2"/>
    <property type="match status" value="1"/>
</dbReference>
<evidence type="ECO:0000256" key="2">
    <source>
        <dbReference type="ARBA" id="ARBA00022741"/>
    </source>
</evidence>
<dbReference type="GO" id="GO:0022857">
    <property type="term" value="F:transmembrane transporter activity"/>
    <property type="evidence" value="ECO:0007669"/>
    <property type="project" value="TreeGrafter"/>
</dbReference>
<feature type="domain" description="ABC transporter" evidence="4">
    <location>
        <begin position="17"/>
        <end position="245"/>
    </location>
</feature>
<proteinExistence type="predicted"/>
<dbReference type="PROSITE" id="PS00211">
    <property type="entry name" value="ABC_TRANSPORTER_1"/>
    <property type="match status" value="1"/>
</dbReference>
<dbReference type="InterPro" id="IPR015854">
    <property type="entry name" value="ABC_transpr_LolD-like"/>
</dbReference>
<gene>
    <name evidence="5" type="ORF">HD599_001344</name>
</gene>
<evidence type="ECO:0000256" key="1">
    <source>
        <dbReference type="ARBA" id="ARBA00022448"/>
    </source>
</evidence>
<dbReference type="PANTHER" id="PTHR24220:SF685">
    <property type="entry name" value="ABC TRANSPORTER RELATED"/>
    <property type="match status" value="1"/>
</dbReference>
<evidence type="ECO:0000313" key="5">
    <source>
        <dbReference type="EMBL" id="MBB5843021.1"/>
    </source>
</evidence>
<dbReference type="FunFam" id="3.40.50.300:FF:000032">
    <property type="entry name" value="Export ABC transporter ATP-binding protein"/>
    <property type="match status" value="1"/>
</dbReference>
<dbReference type="AlphaFoldDB" id="A0A841AMQ2"/>
<evidence type="ECO:0000259" key="4">
    <source>
        <dbReference type="PROSITE" id="PS50893"/>
    </source>
</evidence>